<protein>
    <submittedName>
        <fullName evidence="3">Reverse transcriptase</fullName>
    </submittedName>
</protein>
<evidence type="ECO:0000313" key="1">
    <source>
        <dbReference type="EMBL" id="VDO03249.1"/>
    </source>
</evidence>
<reference evidence="3" key="1">
    <citation type="submission" date="2017-02" db="UniProtKB">
        <authorList>
            <consortium name="WormBaseParasite"/>
        </authorList>
    </citation>
    <scope>IDENTIFICATION</scope>
</reference>
<dbReference type="AlphaFoldDB" id="A0A0R3TJV2"/>
<keyword evidence="2" id="KW-1185">Reference proteome</keyword>
<dbReference type="WBParaSite" id="HNAJ_0000739301-mRNA-1">
    <property type="protein sequence ID" value="HNAJ_0000739301-mRNA-1"/>
    <property type="gene ID" value="HNAJ_0000739301"/>
</dbReference>
<reference evidence="1 2" key="2">
    <citation type="submission" date="2018-11" db="EMBL/GenBank/DDBJ databases">
        <authorList>
            <consortium name="Pathogen Informatics"/>
        </authorList>
    </citation>
    <scope>NUCLEOTIDE SEQUENCE [LARGE SCALE GENOMIC DNA]</scope>
</reference>
<organism evidence="3">
    <name type="scientific">Rodentolepis nana</name>
    <name type="common">Dwarf tapeworm</name>
    <name type="synonym">Hymenolepis nana</name>
    <dbReference type="NCBI Taxonomy" id="102285"/>
    <lineage>
        <taxon>Eukaryota</taxon>
        <taxon>Metazoa</taxon>
        <taxon>Spiralia</taxon>
        <taxon>Lophotrochozoa</taxon>
        <taxon>Platyhelminthes</taxon>
        <taxon>Cestoda</taxon>
        <taxon>Eucestoda</taxon>
        <taxon>Cyclophyllidea</taxon>
        <taxon>Hymenolepididae</taxon>
        <taxon>Rodentolepis</taxon>
    </lineage>
</organism>
<dbReference type="Proteomes" id="UP000278807">
    <property type="component" value="Unassembled WGS sequence"/>
</dbReference>
<sequence length="90" mass="10368">MTRCAKKNISRGKTKHFRVFWSEHLEKLKRKRGALRNAAGQTGRREDAHAWRRQSAVLMQAILQAKWTTVLRQAILQAKRTSTMASHLAS</sequence>
<gene>
    <name evidence="1" type="ORF">HNAJ_LOCUS7389</name>
</gene>
<accession>A0A0R3TJV2</accession>
<evidence type="ECO:0000313" key="2">
    <source>
        <dbReference type="Proteomes" id="UP000278807"/>
    </source>
</evidence>
<evidence type="ECO:0000313" key="3">
    <source>
        <dbReference type="WBParaSite" id="HNAJ_0000739301-mRNA-1"/>
    </source>
</evidence>
<proteinExistence type="predicted"/>
<dbReference type="EMBL" id="UZAE01012043">
    <property type="protein sequence ID" value="VDO03249.1"/>
    <property type="molecule type" value="Genomic_DNA"/>
</dbReference>
<name>A0A0R3TJV2_RODNA</name>